<evidence type="ECO:0000259" key="1">
    <source>
        <dbReference type="Pfam" id="PF01636"/>
    </source>
</evidence>
<dbReference type="InterPro" id="IPR041726">
    <property type="entry name" value="ACAD10_11_N"/>
</dbReference>
<proteinExistence type="predicted"/>
<keyword evidence="2" id="KW-0808">Transferase</keyword>
<feature type="domain" description="Aminoglycoside phosphotransferase" evidence="1">
    <location>
        <begin position="37"/>
        <end position="266"/>
    </location>
</feature>
<dbReference type="GO" id="GO:0016301">
    <property type="term" value="F:kinase activity"/>
    <property type="evidence" value="ECO:0007669"/>
    <property type="project" value="UniProtKB-KW"/>
</dbReference>
<reference evidence="2 3" key="1">
    <citation type="submission" date="2018-03" db="EMBL/GenBank/DDBJ databases">
        <title>Genomic Encyclopedia of Type Strains, Phase III (KMG-III): the genomes of soil and plant-associated and newly described type strains.</title>
        <authorList>
            <person name="Whitman W."/>
        </authorList>
    </citation>
    <scope>NUCLEOTIDE SEQUENCE [LARGE SCALE GENOMIC DNA]</scope>
    <source>
        <strain evidence="2 3">CGMCC 1.07653</strain>
    </source>
</reference>
<sequence>MTASHDTSRVRPGEELPEQALKAFLQANFDLPDEPLEIRQFSAGHSNLTYEISAGSFEVVLRRPPFGPVAPKAHDMEREYEFLRRLHPAYPLAPEPYIFCEDENVIGRPFFLMERRRGVVVDTALPENVTEPQKTAEQMSASFVQRLVDLHKVSPEDCGLLEMTKPDGFMERQINGWLKRYKKAKTEEHHEEEFVMQWLIDHCPLDGAAAVIHYDYKLNNAMFNENLTEMTGLFDWEMATVGDPLADIGALLSYWVEADDPDWLKQAFGTPPVTVQPGFYTRRELVEAYARKSGRNVDDLHVYVAFGYFKLAVIAQQIYARYVAGQTDDQRFKHLNQTVGALFNRAASVIREGV</sequence>
<dbReference type="OrthoDB" id="3806873at2"/>
<dbReference type="InterPro" id="IPR052898">
    <property type="entry name" value="ACAD10-like"/>
</dbReference>
<comment type="caution">
    <text evidence="2">The sequence shown here is derived from an EMBL/GenBank/DDBJ whole genome shotgun (WGS) entry which is preliminary data.</text>
</comment>
<keyword evidence="2" id="KW-0418">Kinase</keyword>
<dbReference type="Pfam" id="PF01636">
    <property type="entry name" value="APH"/>
    <property type="match status" value="1"/>
</dbReference>
<evidence type="ECO:0000313" key="3">
    <source>
        <dbReference type="Proteomes" id="UP000242310"/>
    </source>
</evidence>
<gene>
    <name evidence="2" type="ORF">B0H94_11088</name>
</gene>
<dbReference type="Proteomes" id="UP000242310">
    <property type="component" value="Unassembled WGS sequence"/>
</dbReference>
<dbReference type="InterPro" id="IPR011009">
    <property type="entry name" value="Kinase-like_dom_sf"/>
</dbReference>
<dbReference type="RefSeq" id="WP_106589273.1">
    <property type="nucleotide sequence ID" value="NZ_PYAV01000010.1"/>
</dbReference>
<dbReference type="SUPFAM" id="SSF56112">
    <property type="entry name" value="Protein kinase-like (PK-like)"/>
    <property type="match status" value="1"/>
</dbReference>
<keyword evidence="3" id="KW-1185">Reference proteome</keyword>
<dbReference type="EMBL" id="PYAV01000010">
    <property type="protein sequence ID" value="PSL43612.1"/>
    <property type="molecule type" value="Genomic_DNA"/>
</dbReference>
<evidence type="ECO:0000313" key="2">
    <source>
        <dbReference type="EMBL" id="PSL43612.1"/>
    </source>
</evidence>
<dbReference type="Gene3D" id="3.30.200.20">
    <property type="entry name" value="Phosphorylase Kinase, domain 1"/>
    <property type="match status" value="1"/>
</dbReference>
<accession>A0A2P8HBM3</accession>
<dbReference type="AlphaFoldDB" id="A0A2P8HBM3"/>
<dbReference type="Gene3D" id="3.90.1200.10">
    <property type="match status" value="1"/>
</dbReference>
<name>A0A2P8HBM3_9BACI</name>
<protein>
    <submittedName>
        <fullName evidence="2">Aminoglycoside phosphotransferase (APT) family kinase protein</fullName>
    </submittedName>
</protein>
<organism evidence="2 3">
    <name type="scientific">Salsuginibacillus halophilus</name>
    <dbReference type="NCBI Taxonomy" id="517424"/>
    <lineage>
        <taxon>Bacteria</taxon>
        <taxon>Bacillati</taxon>
        <taxon>Bacillota</taxon>
        <taxon>Bacilli</taxon>
        <taxon>Bacillales</taxon>
        <taxon>Bacillaceae</taxon>
        <taxon>Salsuginibacillus</taxon>
    </lineage>
</organism>
<dbReference type="PANTHER" id="PTHR47829:SF1">
    <property type="entry name" value="HAD FAMILY PHOSPHATASE"/>
    <property type="match status" value="1"/>
</dbReference>
<dbReference type="PANTHER" id="PTHR47829">
    <property type="entry name" value="HYDROLASE, PUTATIVE (AFU_ORTHOLOGUE AFUA_1G12880)-RELATED"/>
    <property type="match status" value="1"/>
</dbReference>
<dbReference type="CDD" id="cd05154">
    <property type="entry name" value="ACAD10_11_N-like"/>
    <property type="match status" value="1"/>
</dbReference>
<dbReference type="InterPro" id="IPR002575">
    <property type="entry name" value="Aminoglycoside_PTrfase"/>
</dbReference>